<evidence type="ECO:0000313" key="1">
    <source>
        <dbReference type="EMBL" id="CAG8609774.1"/>
    </source>
</evidence>
<proteinExistence type="predicted"/>
<gene>
    <name evidence="1" type="ORF">GMARGA_LOCUS7298</name>
</gene>
<dbReference type="Proteomes" id="UP000789901">
    <property type="component" value="Unassembled WGS sequence"/>
</dbReference>
<dbReference type="EMBL" id="CAJVQB010003492">
    <property type="protein sequence ID" value="CAG8609774.1"/>
    <property type="molecule type" value="Genomic_DNA"/>
</dbReference>
<reference evidence="1 2" key="1">
    <citation type="submission" date="2021-06" db="EMBL/GenBank/DDBJ databases">
        <authorList>
            <person name="Kallberg Y."/>
            <person name="Tangrot J."/>
            <person name="Rosling A."/>
        </authorList>
    </citation>
    <scope>NUCLEOTIDE SEQUENCE [LARGE SCALE GENOMIC DNA]</scope>
    <source>
        <strain evidence="1 2">120-4 pot B 10/14</strain>
    </source>
</reference>
<protein>
    <submittedName>
        <fullName evidence="1">17618_t:CDS:1</fullName>
    </submittedName>
</protein>
<name>A0ABN7UJ45_GIGMA</name>
<keyword evidence="2" id="KW-1185">Reference proteome</keyword>
<organism evidence="1 2">
    <name type="scientific">Gigaspora margarita</name>
    <dbReference type="NCBI Taxonomy" id="4874"/>
    <lineage>
        <taxon>Eukaryota</taxon>
        <taxon>Fungi</taxon>
        <taxon>Fungi incertae sedis</taxon>
        <taxon>Mucoromycota</taxon>
        <taxon>Glomeromycotina</taxon>
        <taxon>Glomeromycetes</taxon>
        <taxon>Diversisporales</taxon>
        <taxon>Gigasporaceae</taxon>
        <taxon>Gigaspora</taxon>
    </lineage>
</organism>
<feature type="non-terminal residue" evidence="1">
    <location>
        <position position="49"/>
    </location>
</feature>
<accession>A0ABN7UJ45</accession>
<comment type="caution">
    <text evidence="1">The sequence shown here is derived from an EMBL/GenBank/DDBJ whole genome shotgun (WGS) entry which is preliminary data.</text>
</comment>
<sequence>MSSWEGLSHFLYLHRQFIHAKLTLERVLCGGIILHAPNKGQPMIIEMLI</sequence>
<evidence type="ECO:0000313" key="2">
    <source>
        <dbReference type="Proteomes" id="UP000789901"/>
    </source>
</evidence>